<organism evidence="2 3">
    <name type="scientific">Alteromonas hispanica</name>
    <dbReference type="NCBI Taxonomy" id="315421"/>
    <lineage>
        <taxon>Bacteria</taxon>
        <taxon>Pseudomonadati</taxon>
        <taxon>Pseudomonadota</taxon>
        <taxon>Gammaproteobacteria</taxon>
        <taxon>Alteromonadales</taxon>
        <taxon>Alteromonadaceae</taxon>
        <taxon>Alteromonas/Salinimonas group</taxon>
        <taxon>Alteromonas</taxon>
    </lineage>
</organism>
<gene>
    <name evidence="2" type="ORF">GTW09_08955</name>
</gene>
<sequence length="245" mass="27275">MPARAFKTTYAKSAISVCLALLGPAIALFPNSGYADHDEAHFVVGYINHPQVNKFYKPLIERAYKQIGISVTFEKVGGMRGLKLLNEGMTDADVIRYDVVIKDNSNVIAIAPQLSIGASFLLCVPDVPCNKDIINKPDTGIAVTTRFFYNIEKQPSDLAANFYEFDDFYHVVELIKSERFSYAIAPSDFSDLHVFDELGFNYIPLVKHSLIHVINKKHLNLQPALSKAIEHQLAISKVNNAESAK</sequence>
<proteinExistence type="predicted"/>
<evidence type="ECO:0008006" key="4">
    <source>
        <dbReference type="Google" id="ProtNLM"/>
    </source>
</evidence>
<evidence type="ECO:0000313" key="3">
    <source>
        <dbReference type="Proteomes" id="UP000478837"/>
    </source>
</evidence>
<protein>
    <recommendedName>
        <fullName evidence="4">Solute-binding protein family 3/N-terminal domain-containing protein</fullName>
    </recommendedName>
</protein>
<reference evidence="2 3" key="1">
    <citation type="submission" date="2020-01" db="EMBL/GenBank/DDBJ databases">
        <title>Genomes of bacteria type strains.</title>
        <authorList>
            <person name="Chen J."/>
            <person name="Zhu S."/>
            <person name="Yang J."/>
        </authorList>
    </citation>
    <scope>NUCLEOTIDE SEQUENCE [LARGE SCALE GENOMIC DNA]</scope>
    <source>
        <strain evidence="2 3">LMG 22958</strain>
    </source>
</reference>
<accession>A0A6L9MTS4</accession>
<feature type="chain" id="PRO_5026748487" description="Solute-binding protein family 3/N-terminal domain-containing protein" evidence="1">
    <location>
        <begin position="28"/>
        <end position="245"/>
    </location>
</feature>
<dbReference type="RefSeq" id="WP_163111602.1">
    <property type="nucleotide sequence ID" value="NZ_JAAAWP010000004.1"/>
</dbReference>
<name>A0A6L9MTS4_9ALTE</name>
<evidence type="ECO:0000313" key="2">
    <source>
        <dbReference type="EMBL" id="NDW21644.1"/>
    </source>
</evidence>
<dbReference type="Proteomes" id="UP000478837">
    <property type="component" value="Unassembled WGS sequence"/>
</dbReference>
<feature type="signal peptide" evidence="1">
    <location>
        <begin position="1"/>
        <end position="27"/>
    </location>
</feature>
<dbReference type="EMBL" id="JAAAWP010000004">
    <property type="protein sequence ID" value="NDW21644.1"/>
    <property type="molecule type" value="Genomic_DNA"/>
</dbReference>
<evidence type="ECO:0000256" key="1">
    <source>
        <dbReference type="SAM" id="SignalP"/>
    </source>
</evidence>
<keyword evidence="3" id="KW-1185">Reference proteome</keyword>
<dbReference type="AlphaFoldDB" id="A0A6L9MTS4"/>
<comment type="caution">
    <text evidence="2">The sequence shown here is derived from an EMBL/GenBank/DDBJ whole genome shotgun (WGS) entry which is preliminary data.</text>
</comment>
<keyword evidence="1" id="KW-0732">Signal</keyword>